<dbReference type="SUPFAM" id="SSF52980">
    <property type="entry name" value="Restriction endonuclease-like"/>
    <property type="match status" value="1"/>
</dbReference>
<dbReference type="Gene3D" id="3.40.960.10">
    <property type="entry name" value="VSR Endonuclease"/>
    <property type="match status" value="1"/>
</dbReference>
<dbReference type="InterPro" id="IPR047216">
    <property type="entry name" value="Endonuclease_DUF559_bact"/>
</dbReference>
<dbReference type="InterPro" id="IPR011335">
    <property type="entry name" value="Restrct_endonuc-II-like"/>
</dbReference>
<dbReference type="PANTHER" id="PTHR38590">
    <property type="entry name" value="BLL0828 PROTEIN"/>
    <property type="match status" value="1"/>
</dbReference>
<dbReference type="PANTHER" id="PTHR38590:SF1">
    <property type="entry name" value="BLL0828 PROTEIN"/>
    <property type="match status" value="1"/>
</dbReference>
<evidence type="ECO:0000313" key="2">
    <source>
        <dbReference type="EMBL" id="KAA1262015.1"/>
    </source>
</evidence>
<dbReference type="Proteomes" id="UP000322699">
    <property type="component" value="Unassembled WGS sequence"/>
</dbReference>
<dbReference type="AlphaFoldDB" id="A0A5B1CPW4"/>
<accession>A0A5B1CPW4</accession>
<reference evidence="2 3" key="1">
    <citation type="submission" date="2019-08" db="EMBL/GenBank/DDBJ databases">
        <title>Deep-cultivation of Planctomycetes and their phenomic and genomic characterization uncovers novel biology.</title>
        <authorList>
            <person name="Wiegand S."/>
            <person name="Jogler M."/>
            <person name="Boedeker C."/>
            <person name="Pinto D."/>
            <person name="Vollmers J."/>
            <person name="Rivas-Marin E."/>
            <person name="Kohn T."/>
            <person name="Peeters S.H."/>
            <person name="Heuer A."/>
            <person name="Rast P."/>
            <person name="Oberbeckmann S."/>
            <person name="Bunk B."/>
            <person name="Jeske O."/>
            <person name="Meyerdierks A."/>
            <person name="Storesund J.E."/>
            <person name="Kallscheuer N."/>
            <person name="Luecker S."/>
            <person name="Lage O.M."/>
            <person name="Pohl T."/>
            <person name="Merkel B.J."/>
            <person name="Hornburger P."/>
            <person name="Mueller R.-W."/>
            <person name="Bruemmer F."/>
            <person name="Labrenz M."/>
            <person name="Spormann A.M."/>
            <person name="Op Den Camp H."/>
            <person name="Overmann J."/>
            <person name="Amann R."/>
            <person name="Jetten M.S.M."/>
            <person name="Mascher T."/>
            <person name="Medema M.H."/>
            <person name="Devos D.P."/>
            <person name="Kaster A.-K."/>
            <person name="Ovreas L."/>
            <person name="Rohde M."/>
            <person name="Galperin M.Y."/>
            <person name="Jogler C."/>
        </authorList>
    </citation>
    <scope>NUCLEOTIDE SEQUENCE [LARGE SCALE GENOMIC DNA]</scope>
    <source>
        <strain evidence="2 3">LF1</strain>
    </source>
</reference>
<comment type="caution">
    <text evidence="2">The sequence shown here is derived from an EMBL/GenBank/DDBJ whole genome shotgun (WGS) entry which is preliminary data.</text>
</comment>
<protein>
    <recommendedName>
        <fullName evidence="1">DUF559 domain-containing protein</fullName>
    </recommendedName>
</protein>
<proteinExistence type="predicted"/>
<evidence type="ECO:0000259" key="1">
    <source>
        <dbReference type="Pfam" id="PF04480"/>
    </source>
</evidence>
<dbReference type="RefSeq" id="WP_068261128.1">
    <property type="nucleotide sequence ID" value="NZ_LWSK01000022.1"/>
</dbReference>
<gene>
    <name evidence="2" type="ORF">LF1_45760</name>
</gene>
<organism evidence="2 3">
    <name type="scientific">Rubripirellula obstinata</name>
    <dbReference type="NCBI Taxonomy" id="406547"/>
    <lineage>
        <taxon>Bacteria</taxon>
        <taxon>Pseudomonadati</taxon>
        <taxon>Planctomycetota</taxon>
        <taxon>Planctomycetia</taxon>
        <taxon>Pirellulales</taxon>
        <taxon>Pirellulaceae</taxon>
        <taxon>Rubripirellula</taxon>
    </lineage>
</organism>
<feature type="domain" description="DUF559" evidence="1">
    <location>
        <begin position="8"/>
        <end position="110"/>
    </location>
</feature>
<dbReference type="CDD" id="cd01038">
    <property type="entry name" value="Endonuclease_DUF559"/>
    <property type="match status" value="1"/>
</dbReference>
<keyword evidence="3" id="KW-1185">Reference proteome</keyword>
<evidence type="ECO:0000313" key="3">
    <source>
        <dbReference type="Proteomes" id="UP000322699"/>
    </source>
</evidence>
<dbReference type="EMBL" id="VRLW01000001">
    <property type="protein sequence ID" value="KAA1262015.1"/>
    <property type="molecule type" value="Genomic_DNA"/>
</dbReference>
<dbReference type="InterPro" id="IPR007569">
    <property type="entry name" value="DUF559"/>
</dbReference>
<dbReference type="Pfam" id="PF04480">
    <property type="entry name" value="DUF559"/>
    <property type="match status" value="1"/>
</dbReference>
<name>A0A5B1CPW4_9BACT</name>
<sequence>MDKRHPISDARDLRRRQTEAESLLWSVLRAKQVCRLKFRRQHPEPPYIIDFACLAEKLAVEIDGGYHDNVYDKDQARERFLIDRGWRIKRFTNEDVRSDVESVATAIARYLGRVYSFQKRQAGTSSVLDRQIAKKDRDKR</sequence>